<comment type="similarity">
    <text evidence="1">Belongs to the LytR/CpsA/Psr (LCP) family.</text>
</comment>
<dbReference type="InterPro" id="IPR050922">
    <property type="entry name" value="LytR/CpsA/Psr_CW_biosynth"/>
</dbReference>
<dbReference type="Gene3D" id="3.40.630.190">
    <property type="entry name" value="LCP protein"/>
    <property type="match status" value="1"/>
</dbReference>
<dbReference type="EMBL" id="CP029487">
    <property type="protein sequence ID" value="QCT70979.1"/>
    <property type="molecule type" value="Genomic_DNA"/>
</dbReference>
<organism evidence="3 4">
    <name type="scientific">Eubacterium maltosivorans</name>
    <dbReference type="NCBI Taxonomy" id="2041044"/>
    <lineage>
        <taxon>Bacteria</taxon>
        <taxon>Bacillati</taxon>
        <taxon>Bacillota</taxon>
        <taxon>Clostridia</taxon>
        <taxon>Eubacteriales</taxon>
        <taxon>Eubacteriaceae</taxon>
        <taxon>Eubacterium</taxon>
    </lineage>
</organism>
<protein>
    <submittedName>
        <fullName evidence="3">LytR family transcriptional regulator</fullName>
    </submittedName>
</protein>
<gene>
    <name evidence="3" type="ORF">CPZ25_006440</name>
</gene>
<reference evidence="3 4" key="1">
    <citation type="submission" date="2018-05" db="EMBL/GenBank/DDBJ databases">
        <title>Genome comparison of Eubacterium sp.</title>
        <authorList>
            <person name="Feng Y."/>
            <person name="Sanchez-Andrea I."/>
            <person name="Stams A.J.M."/>
            <person name="De Vos W.M."/>
        </authorList>
    </citation>
    <scope>NUCLEOTIDE SEQUENCE [LARGE SCALE GENOMIC DNA]</scope>
    <source>
        <strain evidence="3 4">YI</strain>
    </source>
</reference>
<dbReference type="Pfam" id="PF03816">
    <property type="entry name" value="LytR_cpsA_psr"/>
    <property type="match status" value="1"/>
</dbReference>
<evidence type="ECO:0000256" key="1">
    <source>
        <dbReference type="ARBA" id="ARBA00006068"/>
    </source>
</evidence>
<dbReference type="PANTHER" id="PTHR33392:SF6">
    <property type="entry name" value="POLYISOPRENYL-TEICHOIC ACID--PEPTIDOGLYCAN TEICHOIC ACID TRANSFERASE TAGU"/>
    <property type="match status" value="1"/>
</dbReference>
<evidence type="ECO:0000259" key="2">
    <source>
        <dbReference type="Pfam" id="PF03816"/>
    </source>
</evidence>
<accession>A0A4P9C681</accession>
<keyword evidence="4" id="KW-1185">Reference proteome</keyword>
<dbReference type="InterPro" id="IPR004474">
    <property type="entry name" value="LytR_CpsA_psr"/>
</dbReference>
<dbReference type="KEGG" id="emt:CPZ25_006440"/>
<dbReference type="AlphaFoldDB" id="A0A4P9C681"/>
<sequence>MRLRKKVLSVVLVCLIILIGSGAVYCFSILRGISGDRLDADQLHINQKLDKDVSNIAVFGLDGRDDIDGDRSDTIMLVTVNYKTGNVKATSLMRDLMVKIPEGKENSVSYEKVNAAYDYGGPELAIQTLNENLDLNISDYVSIDFKCLVDVVDALGGVEINIPNESVLHWTNQYIMDDNDKVGKSDPFLTQTGVQTVTGIQALSFCRERYSDNDYMRTKRQREVFEKIAQKLFNSDIFTDLSLLGKVYPYVQTSLPLKDMTGYAKTFMSLNSKTFDGYRVPLDDYSHGDMIDGVWYLVPDTLADNAIVLHKILYGNDSGYTPSDDLMKISDTIAGQTGGKTGITIDTSAPVERYLKDSDNENVVVPVEDAP</sequence>
<feature type="domain" description="Cell envelope-related transcriptional attenuator" evidence="2">
    <location>
        <begin position="71"/>
        <end position="232"/>
    </location>
</feature>
<name>A0A4P9C681_EUBML</name>
<evidence type="ECO:0000313" key="3">
    <source>
        <dbReference type="EMBL" id="QCT70979.1"/>
    </source>
</evidence>
<dbReference type="RefSeq" id="WP_058693991.1">
    <property type="nucleotide sequence ID" value="NZ_CP029487.1"/>
</dbReference>
<dbReference type="Proteomes" id="UP000218387">
    <property type="component" value="Chromosome"/>
</dbReference>
<evidence type="ECO:0000313" key="4">
    <source>
        <dbReference type="Proteomes" id="UP000218387"/>
    </source>
</evidence>
<proteinExistence type="inferred from homology"/>
<dbReference type="PANTHER" id="PTHR33392">
    <property type="entry name" value="POLYISOPRENYL-TEICHOIC ACID--PEPTIDOGLYCAN TEICHOIC ACID TRANSFERASE TAGU"/>
    <property type="match status" value="1"/>
</dbReference>
<dbReference type="NCBIfam" id="TIGR00350">
    <property type="entry name" value="lytR_cpsA_psr"/>
    <property type="match status" value="1"/>
</dbReference>